<feature type="compositionally biased region" description="Basic residues" evidence="7">
    <location>
        <begin position="384"/>
        <end position="393"/>
    </location>
</feature>
<dbReference type="AlphaFoldDB" id="A0AAV0AZU9"/>
<comment type="caution">
    <text evidence="8">The sequence shown here is derived from an EMBL/GenBank/DDBJ whole genome shotgun (WGS) entry which is preliminary data.</text>
</comment>
<evidence type="ECO:0000256" key="2">
    <source>
        <dbReference type="ARBA" id="ARBA00022448"/>
    </source>
</evidence>
<comment type="similarity">
    <text evidence="1 6">Belongs to the V-ATPase C subunit family.</text>
</comment>
<feature type="region of interest" description="Disordered" evidence="7">
    <location>
        <begin position="379"/>
        <end position="400"/>
    </location>
</feature>
<dbReference type="Gene3D" id="3.30.70.1180">
    <property type="entry name" value="Vacuolar atp synthase subunit c, domain 1"/>
    <property type="match status" value="1"/>
</dbReference>
<dbReference type="Pfam" id="PF03223">
    <property type="entry name" value="V-ATPase_C"/>
    <property type="match status" value="1"/>
</dbReference>
<comment type="function">
    <text evidence="6">Subunit of the V1 complex of vacuolar(H+)-ATPase (V-ATPase), a multisubunit enzyme composed of a peripheral complex (V1) that hydrolyzes ATP and a membrane integral complex (V0) that translocates protons. V-ATPase is responsible for acidifying and maintaining the pH of intracellular compartments and in some cell types, is targeted to the plasma membrane, where it is responsible for acidifying the extracellular environment. Subunit C is necessary for the assembly of the catalytic sector of the enzyme and is likely to have a specific function in its catalytic activity.</text>
</comment>
<evidence type="ECO:0000256" key="3">
    <source>
        <dbReference type="ARBA" id="ARBA00022781"/>
    </source>
</evidence>
<keyword evidence="3 6" id="KW-0375">Hydrogen ion transport</keyword>
<dbReference type="Gene3D" id="1.20.1460.10">
    <property type="entry name" value="subunit c (vma5p) of the yeast v-atpase, domain 2"/>
    <property type="match status" value="1"/>
</dbReference>
<keyword evidence="4 6" id="KW-0406">Ion transport</keyword>
<protein>
    <recommendedName>
        <fullName evidence="6">V-type proton ATPase subunit C</fullName>
    </recommendedName>
</protein>
<evidence type="ECO:0000313" key="9">
    <source>
        <dbReference type="Proteomes" id="UP001153365"/>
    </source>
</evidence>
<comment type="function">
    <text evidence="5">Subunit of the V1 complex of vacuolar(H+)-ATPase (V-ATPase), a multisubunit enzyme composed of a peripheral complex (V1) that hydrolyzes ATP and a membrane integral complex (V0) that translocates protons. V-ATPase is responsible for acidifying and maintaining the pH of intracellular compartments. Subunit C is necessary for the assembly of the catalytic sector of the enzyme and is likely to have a specific function in its catalytic activity. Reversibly leaves the enzyme after glucose depletion, causing the catalytic subcomplex V1 to detach from the V0 section.</text>
</comment>
<dbReference type="Proteomes" id="UP001153365">
    <property type="component" value="Unassembled WGS sequence"/>
</dbReference>
<dbReference type="PANTHER" id="PTHR10137:SF0">
    <property type="entry name" value="V-TYPE PROTON ATPASE SUBUNIT C"/>
    <property type="match status" value="1"/>
</dbReference>
<dbReference type="Gene3D" id="3.30.70.100">
    <property type="match status" value="1"/>
</dbReference>
<keyword evidence="9" id="KW-1185">Reference proteome</keyword>
<keyword evidence="2 6" id="KW-0813">Transport</keyword>
<sequence length="440" mass="50913">MPNPNWFWLVSFRPDSEESFSELTERFNSLFSQPSSSSPIAQLVLPDFKVASLSTLISLSEVLAKNETFCNQTIQKIVETLKTLLASKPSAFAQTRSHDSQTAGGVDLSRELEDNLLMDDGRSFESYLFNSWEWNRVKYNRVENRKLEEVVEALLKDVTSIDSLHKVKLSTYNQTKTQVAALRRKQNGNLSVKSLYDVVNQEHFVDPSSEFLETLLVAVPNNLVKDWINSYEHLTSLIVPRSSTKIASDDEFSLFNVTIFKKIKEDFVRRCREKKFIFREFCFDQNEIEKTRIEQREFELHEKELWSELLRLSRINFSDTFQAIVHLKVIQTYIESLLRFGLPPNFCTVVLKPDPKNYKKLLNQLISFHDSLEINNFGDGKNNSTKKNKKSRSKFGNGAIGNGNHDEELISNEYASVLEKEVYDFVLFEVLDPKKDLKEV</sequence>
<evidence type="ECO:0000256" key="7">
    <source>
        <dbReference type="SAM" id="MobiDB-lite"/>
    </source>
</evidence>
<dbReference type="EMBL" id="CALTRL010002046">
    <property type="protein sequence ID" value="CAH7674556.1"/>
    <property type="molecule type" value="Genomic_DNA"/>
</dbReference>
<dbReference type="FunFam" id="3.30.70.100:FF:000002">
    <property type="entry name" value="V-type proton ATPase subunit C"/>
    <property type="match status" value="1"/>
</dbReference>
<proteinExistence type="inferred from homology"/>
<evidence type="ECO:0000256" key="1">
    <source>
        <dbReference type="ARBA" id="ARBA00006138"/>
    </source>
</evidence>
<dbReference type="SUPFAM" id="SSF118203">
    <property type="entry name" value="Vacuolar ATP synthase subunit C"/>
    <property type="match status" value="1"/>
</dbReference>
<evidence type="ECO:0000256" key="6">
    <source>
        <dbReference type="RuleBase" id="RU364010"/>
    </source>
</evidence>
<gene>
    <name evidence="8" type="ORF">PPACK8108_LOCUS9452</name>
</gene>
<dbReference type="CDD" id="cd14785">
    <property type="entry name" value="V-ATPase_C"/>
    <property type="match status" value="1"/>
</dbReference>
<name>A0AAV0AZU9_PHAPC</name>
<dbReference type="InterPro" id="IPR004907">
    <property type="entry name" value="ATPase_V1-cplx_csu"/>
</dbReference>
<accession>A0AAV0AZU9</accession>
<comment type="subunit">
    <text evidence="6">V-ATPase is a heteromultimeric enzyme composed of a peripheral catalytic V1 complex (components A to H) attached to an integral membrane V0 proton pore complex.</text>
</comment>
<reference evidence="8" key="1">
    <citation type="submission" date="2022-06" db="EMBL/GenBank/DDBJ databases">
        <authorList>
            <consortium name="SYNGENTA / RWTH Aachen University"/>
        </authorList>
    </citation>
    <scope>NUCLEOTIDE SEQUENCE</scope>
</reference>
<organism evidence="8 9">
    <name type="scientific">Phakopsora pachyrhizi</name>
    <name type="common">Asian soybean rust disease fungus</name>
    <dbReference type="NCBI Taxonomy" id="170000"/>
    <lineage>
        <taxon>Eukaryota</taxon>
        <taxon>Fungi</taxon>
        <taxon>Dikarya</taxon>
        <taxon>Basidiomycota</taxon>
        <taxon>Pucciniomycotina</taxon>
        <taxon>Pucciniomycetes</taxon>
        <taxon>Pucciniales</taxon>
        <taxon>Phakopsoraceae</taxon>
        <taxon>Phakopsora</taxon>
    </lineage>
</organism>
<dbReference type="InterPro" id="IPR036132">
    <property type="entry name" value="Vac_ATP_synth_c_sf"/>
</dbReference>
<dbReference type="GO" id="GO:0000221">
    <property type="term" value="C:vacuolar proton-transporting V-type ATPase, V1 domain"/>
    <property type="evidence" value="ECO:0007669"/>
    <property type="project" value="TreeGrafter"/>
</dbReference>
<evidence type="ECO:0000256" key="5">
    <source>
        <dbReference type="ARBA" id="ARBA00053565"/>
    </source>
</evidence>
<dbReference type="GO" id="GO:0046961">
    <property type="term" value="F:proton-transporting ATPase activity, rotational mechanism"/>
    <property type="evidence" value="ECO:0007669"/>
    <property type="project" value="InterPro"/>
</dbReference>
<evidence type="ECO:0000256" key="4">
    <source>
        <dbReference type="ARBA" id="ARBA00023065"/>
    </source>
</evidence>
<evidence type="ECO:0000313" key="8">
    <source>
        <dbReference type="EMBL" id="CAH7674556.1"/>
    </source>
</evidence>
<dbReference type="PANTHER" id="PTHR10137">
    <property type="entry name" value="V-TYPE PROTON ATPASE SUBUNIT C"/>
    <property type="match status" value="1"/>
</dbReference>